<dbReference type="Proteomes" id="UP000298179">
    <property type="component" value="Unassembled WGS sequence"/>
</dbReference>
<protein>
    <recommendedName>
        <fullName evidence="4">SH3 domain-containing protein</fullName>
    </recommendedName>
</protein>
<comment type="caution">
    <text evidence="2">The sequence shown here is derived from an EMBL/GenBank/DDBJ whole genome shotgun (WGS) entry which is preliminary data.</text>
</comment>
<evidence type="ECO:0000313" key="3">
    <source>
        <dbReference type="Proteomes" id="UP000298179"/>
    </source>
</evidence>
<name>A0A4Y8RDG7_9HYPH</name>
<gene>
    <name evidence="2" type="ORF">E3C22_19580</name>
</gene>
<evidence type="ECO:0000313" key="2">
    <source>
        <dbReference type="EMBL" id="TFF19867.1"/>
    </source>
</evidence>
<dbReference type="RefSeq" id="WP_134763548.1">
    <property type="nucleotide sequence ID" value="NZ_SOZD01000006.1"/>
</dbReference>
<dbReference type="AlphaFoldDB" id="A0A4Y8RDG7"/>
<organism evidence="2 3">
    <name type="scientific">Jiella endophytica</name>
    <dbReference type="NCBI Taxonomy" id="2558362"/>
    <lineage>
        <taxon>Bacteria</taxon>
        <taxon>Pseudomonadati</taxon>
        <taxon>Pseudomonadota</taxon>
        <taxon>Alphaproteobacteria</taxon>
        <taxon>Hyphomicrobiales</taxon>
        <taxon>Aurantimonadaceae</taxon>
        <taxon>Jiella</taxon>
    </lineage>
</organism>
<reference evidence="2 3" key="1">
    <citation type="submission" date="2019-03" db="EMBL/GenBank/DDBJ databases">
        <title>Jiella endophytica sp. nov., a novel endophytic bacterium isolated from root of Ficus microcarpa Linn. f.</title>
        <authorList>
            <person name="Tuo L."/>
        </authorList>
    </citation>
    <scope>NUCLEOTIDE SEQUENCE [LARGE SCALE GENOMIC DNA]</scope>
    <source>
        <strain evidence="2 3">CBS5Q-3</strain>
    </source>
</reference>
<keyword evidence="3" id="KW-1185">Reference proteome</keyword>
<keyword evidence="1" id="KW-0732">Signal</keyword>
<dbReference type="OrthoDB" id="7864285at2"/>
<accession>A0A4Y8RDG7</accession>
<evidence type="ECO:0008006" key="4">
    <source>
        <dbReference type="Google" id="ProtNLM"/>
    </source>
</evidence>
<evidence type="ECO:0000256" key="1">
    <source>
        <dbReference type="SAM" id="SignalP"/>
    </source>
</evidence>
<proteinExistence type="predicted"/>
<dbReference type="EMBL" id="SOZD01000006">
    <property type="protein sequence ID" value="TFF19867.1"/>
    <property type="molecule type" value="Genomic_DNA"/>
</dbReference>
<feature type="chain" id="PRO_5021289934" description="SH3 domain-containing protein" evidence="1">
    <location>
        <begin position="27"/>
        <end position="127"/>
    </location>
</feature>
<sequence>MIPYGSTMKSIALAISLLAIPCGARAASVVADGHEYDVTCTADGYRLASKYPVSRMVGTGAGSHLVEGREILYLGRSCDAYTKVFGYGSWCWANGGFFAKFDRHHFGFPRQELACLPEPSFQSNCGC</sequence>
<feature type="signal peptide" evidence="1">
    <location>
        <begin position="1"/>
        <end position="26"/>
    </location>
</feature>